<dbReference type="Pfam" id="PF00664">
    <property type="entry name" value="ABC_membrane"/>
    <property type="match status" value="2"/>
</dbReference>
<keyword evidence="8 10" id="KW-0472">Membrane</keyword>
<feature type="transmembrane region" description="Helical" evidence="10">
    <location>
        <begin position="349"/>
        <end position="368"/>
    </location>
</feature>
<sequence>MDTGKVKREPNPKEKTNILSDIFFLWTGKIFRRGLKDPPMSSSELCMPLTEDTSDALGNALEEKWVEELENAKKRGRKPKLLYAVVKAFGWGYAKLALIHAANEIFRLAQPLLLGRLLLYFTGTSMMTKDDGLMYAGGMILLCFVGTILQNHYGMHGFHYGMKVRVACCSLIYRKTLRLSKTALGETAAGQAVNLLSNDVSRFDLVTFFLHYLWSAPIGALLILYYMWLEAGIAGIVGVLAVLVVVPLQSYTGKMASRFRLQTAYKTDERVRLMDEIICGIQVIKMYAWEKPFARLISVARAKELQILKKSSYVRGLYMTFNLFTTRFAVFSTMITLSLFGESLSADKIFVYSSYLSMMAFTMSGMYTRGFAEAAESLVALKRLTKYMMYEENTDKSDVAKQYKIRKDSGQESENFGEISLKEAKAQWHTSQQDATLQNISLEIKNGSLTAVVGPVGCGKSSLLHALLGELPFKEGKVSITGRISYASQEPWVFAASVRQNIIFGLPFNRARYAEVVRVCALNDDFAQWPDGDRTIIGERGMSLSGGQRARINLARAIYKEADIYLLDDPLSAVDTNVGKHLFDECICYFLRNKTRILITHQVQYLEKADLIVLLNNGSVELQGNYEKLANSNLDFAQLFRREPEEVEKIGDVDEEMAQSPTVQKQLSLPPSQSNRNSRAPDAIGESVENLTATPLEEIKVETESAFSRYFLAGANICTLCILIAFFIISQISASLCDFWVSVWTTQDLLQRKHLSNSINFTTQFYNETSENGNETQIKSIDFMSTETCQLIYSGLIISLFLITITRSIIFYNICMKSSQRLHDTMFKAVSETYMSFFNSNPSGRILNRFSKDLGSIDELLPKALLDAGQIIMVIIGVIIVAVIINYVFLLPVLVIAVFGGLARYVFLRTSTNLKKIEGITRSPVFTHLNATLQGLTTIRAYQAEEILKNEFDKHQDLHTAAWHLFISISTAFGFILDFLCFLLIAFVTFLLILVETDLFGGEVGLAITQIMALSGMVQWGMRQSAEVYNQLTSVERVLEYTELKTEDNLESSSWEKEAGKRLEAWPDEGKIEFQNLFLYYKEDEPPAIKDLTLTINSGEKIGIVGRTGAGKSSIISSLFRLAKVDGAIRIDGVDTSCVALQRLRSRISIIPQEPVLFSGTIRRNLDPFQMFTDIKLNQAIEEVELKDALSNGLDTQVLEGGSNFSVGQKQLLCLARAILRSNKILLLDEATASVDPQTDALIQKTIRSKFADCTVCTIAHRINTIMDSDRVLVMDNGRMVEFDTPYNLLQRPAGHFAKLARHAGAACGDQLRRAADV</sequence>
<dbReference type="PROSITE" id="PS50929">
    <property type="entry name" value="ABC_TM1F"/>
    <property type="match status" value="2"/>
</dbReference>
<evidence type="ECO:0000256" key="1">
    <source>
        <dbReference type="ARBA" id="ARBA00004141"/>
    </source>
</evidence>
<evidence type="ECO:0000256" key="8">
    <source>
        <dbReference type="ARBA" id="ARBA00023136"/>
    </source>
</evidence>
<feature type="transmembrane region" description="Helical" evidence="10">
    <location>
        <begin position="233"/>
        <end position="251"/>
    </location>
</feature>
<keyword evidence="7 10" id="KW-1133">Transmembrane helix</keyword>
<gene>
    <name evidence="13" type="ORF">PYX00_007245</name>
</gene>
<dbReference type="InterPro" id="IPR011527">
    <property type="entry name" value="ABC1_TM_dom"/>
</dbReference>
<name>A0AAW2HI06_9NEOP</name>
<dbReference type="PROSITE" id="PS50893">
    <property type="entry name" value="ABC_TRANSPORTER_2"/>
    <property type="match status" value="2"/>
</dbReference>
<protein>
    <submittedName>
        <fullName evidence="13">Uncharacterized protein</fullName>
    </submittedName>
</protein>
<dbReference type="SUPFAM" id="SSF52540">
    <property type="entry name" value="P-loop containing nucleoside triphosphate hydrolases"/>
    <property type="match status" value="2"/>
</dbReference>
<comment type="subcellular location">
    <subcellularLocation>
        <location evidence="1">Membrane</location>
        <topology evidence="1">Multi-pass membrane protein</topology>
    </subcellularLocation>
</comment>
<dbReference type="FunFam" id="1.20.1560.10:FF:000026">
    <property type="entry name" value="Multidrug resistance-associated protein lethal(2)03659"/>
    <property type="match status" value="1"/>
</dbReference>
<dbReference type="EMBL" id="JARGDH010000004">
    <property type="protein sequence ID" value="KAL0269547.1"/>
    <property type="molecule type" value="Genomic_DNA"/>
</dbReference>
<dbReference type="GO" id="GO:0140359">
    <property type="term" value="F:ABC-type transporter activity"/>
    <property type="evidence" value="ECO:0007669"/>
    <property type="project" value="InterPro"/>
</dbReference>
<feature type="domain" description="ABC transporter" evidence="11">
    <location>
        <begin position="419"/>
        <end position="642"/>
    </location>
</feature>
<dbReference type="Gene3D" id="1.20.1560.10">
    <property type="entry name" value="ABC transporter type 1, transmembrane domain"/>
    <property type="match status" value="2"/>
</dbReference>
<dbReference type="EMBL" id="JARGDH010000004">
    <property type="protein sequence ID" value="KAL0269548.1"/>
    <property type="molecule type" value="Genomic_DNA"/>
</dbReference>
<dbReference type="EMBL" id="JARGDH010000004">
    <property type="protein sequence ID" value="KAL0269550.1"/>
    <property type="molecule type" value="Genomic_DNA"/>
</dbReference>
<dbReference type="PANTHER" id="PTHR24223:SF456">
    <property type="entry name" value="MULTIDRUG RESISTANCE-ASSOCIATED PROTEIN LETHAL(2)03659"/>
    <property type="match status" value="1"/>
</dbReference>
<proteinExistence type="inferred from homology"/>
<evidence type="ECO:0000259" key="11">
    <source>
        <dbReference type="PROSITE" id="PS50893"/>
    </source>
</evidence>
<dbReference type="InterPro" id="IPR003439">
    <property type="entry name" value="ABC_transporter-like_ATP-bd"/>
</dbReference>
<evidence type="ECO:0000256" key="7">
    <source>
        <dbReference type="ARBA" id="ARBA00022989"/>
    </source>
</evidence>
<dbReference type="InterPro" id="IPR003593">
    <property type="entry name" value="AAA+_ATPase"/>
</dbReference>
<feature type="transmembrane region" description="Helical" evidence="10">
    <location>
        <begin position="965"/>
        <end position="993"/>
    </location>
</feature>
<organism evidence="13">
    <name type="scientific">Menopon gallinae</name>
    <name type="common">poultry shaft louse</name>
    <dbReference type="NCBI Taxonomy" id="328185"/>
    <lineage>
        <taxon>Eukaryota</taxon>
        <taxon>Metazoa</taxon>
        <taxon>Ecdysozoa</taxon>
        <taxon>Arthropoda</taxon>
        <taxon>Hexapoda</taxon>
        <taxon>Insecta</taxon>
        <taxon>Pterygota</taxon>
        <taxon>Neoptera</taxon>
        <taxon>Paraneoptera</taxon>
        <taxon>Psocodea</taxon>
        <taxon>Troctomorpha</taxon>
        <taxon>Phthiraptera</taxon>
        <taxon>Amblycera</taxon>
        <taxon>Menoponidae</taxon>
        <taxon>Menopon</taxon>
    </lineage>
</organism>
<comment type="caution">
    <text evidence="13">The sequence shown here is derived from an EMBL/GenBank/DDBJ whole genome shotgun (WGS) entry which is preliminary data.</text>
</comment>
<dbReference type="InterPro" id="IPR036640">
    <property type="entry name" value="ABC1_TM_sf"/>
</dbReference>
<dbReference type="GO" id="GO:0016020">
    <property type="term" value="C:membrane"/>
    <property type="evidence" value="ECO:0007669"/>
    <property type="project" value="UniProtKB-SubCell"/>
</dbReference>
<feature type="domain" description="ABC transmembrane type-1" evidence="12">
    <location>
        <begin position="791"/>
        <end position="1034"/>
    </location>
</feature>
<dbReference type="InterPro" id="IPR017871">
    <property type="entry name" value="ABC_transporter-like_CS"/>
</dbReference>
<dbReference type="EMBL" id="JARGDH010000004">
    <property type="protein sequence ID" value="KAL0269551.1"/>
    <property type="molecule type" value="Genomic_DNA"/>
</dbReference>
<keyword evidence="3" id="KW-0813">Transport</keyword>
<evidence type="ECO:0000259" key="12">
    <source>
        <dbReference type="PROSITE" id="PS50929"/>
    </source>
</evidence>
<dbReference type="FunFam" id="3.40.50.300:FF:000482">
    <property type="entry name" value="Multidrug resistance-associated protein member 4"/>
    <property type="match status" value="1"/>
</dbReference>
<comment type="similarity">
    <text evidence="2">Belongs to the ABC transporter superfamily. ABCC family. Conjugate transporter (TC 3.A.1.208) subfamily.</text>
</comment>
<dbReference type="GO" id="GO:0005524">
    <property type="term" value="F:ATP binding"/>
    <property type="evidence" value="ECO:0007669"/>
    <property type="project" value="UniProtKB-KW"/>
</dbReference>
<feature type="domain" description="ABC transmembrane type-1" evidence="12">
    <location>
        <begin position="105"/>
        <end position="366"/>
    </location>
</feature>
<feature type="region of interest" description="Disordered" evidence="9">
    <location>
        <begin position="661"/>
        <end position="687"/>
    </location>
</feature>
<dbReference type="SUPFAM" id="SSF90123">
    <property type="entry name" value="ABC transporter transmembrane region"/>
    <property type="match status" value="2"/>
</dbReference>
<dbReference type="SMART" id="SM00382">
    <property type="entry name" value="AAA"/>
    <property type="match status" value="2"/>
</dbReference>
<evidence type="ECO:0000313" key="13">
    <source>
        <dbReference type="EMBL" id="KAL0269549.1"/>
    </source>
</evidence>
<reference evidence="13" key="1">
    <citation type="journal article" date="2024" name="Gigascience">
        <title>Chromosome-level genome of the poultry shaft louse Menopon gallinae provides insight into the host-switching and adaptive evolution of parasitic lice.</title>
        <authorList>
            <person name="Xu Y."/>
            <person name="Ma L."/>
            <person name="Liu S."/>
            <person name="Liang Y."/>
            <person name="Liu Q."/>
            <person name="He Z."/>
            <person name="Tian L."/>
            <person name="Duan Y."/>
            <person name="Cai W."/>
            <person name="Li H."/>
            <person name="Song F."/>
        </authorList>
    </citation>
    <scope>NUCLEOTIDE SEQUENCE</scope>
    <source>
        <strain evidence="13">Cailab_2023a</strain>
    </source>
</reference>
<dbReference type="CDD" id="cd03250">
    <property type="entry name" value="ABCC_MRP_domain1"/>
    <property type="match status" value="1"/>
</dbReference>
<evidence type="ECO:0000256" key="5">
    <source>
        <dbReference type="ARBA" id="ARBA00022741"/>
    </source>
</evidence>
<feature type="transmembrane region" description="Helical" evidence="10">
    <location>
        <begin position="999"/>
        <end position="1018"/>
    </location>
</feature>
<feature type="transmembrane region" description="Helical" evidence="10">
    <location>
        <begin position="316"/>
        <end position="337"/>
    </location>
</feature>
<feature type="transmembrane region" description="Helical" evidence="10">
    <location>
        <begin position="81"/>
        <end position="102"/>
    </location>
</feature>
<evidence type="ECO:0000256" key="3">
    <source>
        <dbReference type="ARBA" id="ARBA00022448"/>
    </source>
</evidence>
<evidence type="ECO:0000256" key="6">
    <source>
        <dbReference type="ARBA" id="ARBA00022840"/>
    </source>
</evidence>
<feature type="transmembrane region" description="Helical" evidence="10">
    <location>
        <begin position="791"/>
        <end position="812"/>
    </location>
</feature>
<dbReference type="EMBL" id="JARGDH010000004">
    <property type="protein sequence ID" value="KAL0269549.1"/>
    <property type="molecule type" value="Genomic_DNA"/>
</dbReference>
<dbReference type="Gene3D" id="3.40.50.300">
    <property type="entry name" value="P-loop containing nucleotide triphosphate hydrolases"/>
    <property type="match status" value="2"/>
</dbReference>
<dbReference type="PANTHER" id="PTHR24223">
    <property type="entry name" value="ATP-BINDING CASSETTE SUB-FAMILY C"/>
    <property type="match status" value="1"/>
</dbReference>
<dbReference type="PROSITE" id="PS00211">
    <property type="entry name" value="ABC_TRANSPORTER_1"/>
    <property type="match status" value="2"/>
</dbReference>
<feature type="compositionally biased region" description="Polar residues" evidence="9">
    <location>
        <begin position="661"/>
        <end position="678"/>
    </location>
</feature>
<evidence type="ECO:0000256" key="2">
    <source>
        <dbReference type="ARBA" id="ARBA00009726"/>
    </source>
</evidence>
<accession>A0AAW2HI06</accession>
<dbReference type="FunFam" id="1.20.1560.10:FF:000014">
    <property type="entry name" value="Multidrug resistance-associated protein member 4"/>
    <property type="match status" value="1"/>
</dbReference>
<dbReference type="CDD" id="cd03244">
    <property type="entry name" value="ABCC_MRP_domain2"/>
    <property type="match status" value="1"/>
</dbReference>
<evidence type="ECO:0000256" key="10">
    <source>
        <dbReference type="SAM" id="Phobius"/>
    </source>
</evidence>
<dbReference type="GO" id="GO:0016887">
    <property type="term" value="F:ATP hydrolysis activity"/>
    <property type="evidence" value="ECO:0007669"/>
    <property type="project" value="InterPro"/>
</dbReference>
<dbReference type="FunFam" id="3.40.50.300:FF:000163">
    <property type="entry name" value="Multidrug resistance-associated protein member 4"/>
    <property type="match status" value="1"/>
</dbReference>
<feature type="transmembrane region" description="Helical" evidence="10">
    <location>
        <begin position="133"/>
        <end position="153"/>
    </location>
</feature>
<keyword evidence="5" id="KW-0547">Nucleotide-binding</keyword>
<evidence type="ECO:0000256" key="9">
    <source>
        <dbReference type="SAM" id="MobiDB-lite"/>
    </source>
</evidence>
<keyword evidence="6" id="KW-0067">ATP-binding</keyword>
<dbReference type="InterPro" id="IPR050173">
    <property type="entry name" value="ABC_transporter_C-like"/>
</dbReference>
<dbReference type="InterPro" id="IPR027417">
    <property type="entry name" value="P-loop_NTPase"/>
</dbReference>
<dbReference type="EMBL" id="JARGDH010000004">
    <property type="protein sequence ID" value="KAL0269552.1"/>
    <property type="molecule type" value="Genomic_DNA"/>
</dbReference>
<feature type="transmembrane region" description="Helical" evidence="10">
    <location>
        <begin position="710"/>
        <end position="732"/>
    </location>
</feature>
<feature type="transmembrane region" description="Helical" evidence="10">
    <location>
        <begin position="205"/>
        <end position="227"/>
    </location>
</feature>
<evidence type="ECO:0000256" key="4">
    <source>
        <dbReference type="ARBA" id="ARBA00022692"/>
    </source>
</evidence>
<keyword evidence="4 10" id="KW-0812">Transmembrane</keyword>
<dbReference type="Pfam" id="PF00005">
    <property type="entry name" value="ABC_tran"/>
    <property type="match status" value="2"/>
</dbReference>
<feature type="domain" description="ABC transporter" evidence="11">
    <location>
        <begin position="1072"/>
        <end position="1302"/>
    </location>
</feature>